<keyword evidence="8" id="KW-0800">Toxin</keyword>
<comment type="caution">
    <text evidence="10">The sequence shown here is derived from an EMBL/GenBank/DDBJ whole genome shotgun (WGS) entry which is preliminary data.</text>
</comment>
<feature type="domain" description="PIN" evidence="9">
    <location>
        <begin position="12"/>
        <end position="142"/>
    </location>
</feature>
<dbReference type="Pfam" id="PF01850">
    <property type="entry name" value="PIN"/>
    <property type="match status" value="1"/>
</dbReference>
<dbReference type="EC" id="3.1.-.-" evidence="8"/>
<evidence type="ECO:0000313" key="11">
    <source>
        <dbReference type="Proteomes" id="UP001404845"/>
    </source>
</evidence>
<protein>
    <recommendedName>
        <fullName evidence="8">Ribonuclease VapC</fullName>
        <shortName evidence="8">RNase VapC</shortName>
        <ecNumber evidence="8">3.1.-.-</ecNumber>
    </recommendedName>
    <alternativeName>
        <fullName evidence="8">Toxin VapC</fullName>
    </alternativeName>
</protein>
<dbReference type="HAMAP" id="MF_00265">
    <property type="entry name" value="VapC_Nob1"/>
    <property type="match status" value="1"/>
</dbReference>
<keyword evidence="2 8" id="KW-1277">Toxin-antitoxin system</keyword>
<reference evidence="10 11" key="1">
    <citation type="journal article" date="2023" name="PLoS ONE">
        <title>Complete genome assembly of Hawai'i environmental nontuberculous mycobacteria reveals unexpected co-isolation with methylobacteria.</title>
        <authorList>
            <person name="Hendrix J."/>
            <person name="Epperson L.E."/>
            <person name="Tong E.I."/>
            <person name="Chan Y.L."/>
            <person name="Hasan N.A."/>
            <person name="Dawrs S.N."/>
            <person name="Norton G.J."/>
            <person name="Virdi R."/>
            <person name="Crooks J.L."/>
            <person name="Chan E.D."/>
            <person name="Honda J.R."/>
            <person name="Strong M."/>
        </authorList>
    </citation>
    <scope>NUCLEOTIDE SEQUENCE [LARGE SCALE GENOMIC DNA]</scope>
    <source>
        <strain evidence="10 11">NJH_HI01</strain>
    </source>
</reference>
<evidence type="ECO:0000313" key="10">
    <source>
        <dbReference type="EMBL" id="MEN3230219.1"/>
    </source>
</evidence>
<dbReference type="InterPro" id="IPR022907">
    <property type="entry name" value="VapC_family"/>
</dbReference>
<dbReference type="InterPro" id="IPR050556">
    <property type="entry name" value="Type_II_TA_system_RNase"/>
</dbReference>
<comment type="cofactor">
    <cofactor evidence="1 8">
        <name>Mg(2+)</name>
        <dbReference type="ChEBI" id="CHEBI:18420"/>
    </cofactor>
</comment>
<organism evidence="10 11">
    <name type="scientific">Methylorubrum rhodesianum</name>
    <dbReference type="NCBI Taxonomy" id="29427"/>
    <lineage>
        <taxon>Bacteria</taxon>
        <taxon>Pseudomonadati</taxon>
        <taxon>Pseudomonadota</taxon>
        <taxon>Alphaproteobacteria</taxon>
        <taxon>Hyphomicrobiales</taxon>
        <taxon>Methylobacteriaceae</taxon>
        <taxon>Methylorubrum</taxon>
    </lineage>
</organism>
<keyword evidence="11" id="KW-1185">Reference proteome</keyword>
<evidence type="ECO:0000256" key="3">
    <source>
        <dbReference type="ARBA" id="ARBA00022722"/>
    </source>
</evidence>
<dbReference type="PANTHER" id="PTHR33653">
    <property type="entry name" value="RIBONUCLEASE VAPC2"/>
    <property type="match status" value="1"/>
</dbReference>
<keyword evidence="3 8" id="KW-0540">Nuclease</keyword>
<evidence type="ECO:0000256" key="4">
    <source>
        <dbReference type="ARBA" id="ARBA00022723"/>
    </source>
</evidence>
<sequence length="172" mass="19313">MAEALPAGWLADTNVLSRPAVRNKDDPEPPVALWIRANAHLIRVSAVTIAEARRGLVVERMRIERLRDRRAARRDQAILDIKVAWYDQMRSRFADRIIPIDAAVAERWADVSVRFPSIRDGDKAILATALVHGYGIATRNLRDFKAGGVPLVDPFDPATWWDEEMGISVPNP</sequence>
<dbReference type="RefSeq" id="WP_345971635.1">
    <property type="nucleotide sequence ID" value="NZ_JAQYXL010000001.1"/>
</dbReference>
<evidence type="ECO:0000256" key="2">
    <source>
        <dbReference type="ARBA" id="ARBA00022649"/>
    </source>
</evidence>
<dbReference type="SUPFAM" id="SSF88723">
    <property type="entry name" value="PIN domain-like"/>
    <property type="match status" value="1"/>
</dbReference>
<evidence type="ECO:0000256" key="8">
    <source>
        <dbReference type="HAMAP-Rule" id="MF_00265"/>
    </source>
</evidence>
<dbReference type="InterPro" id="IPR029060">
    <property type="entry name" value="PIN-like_dom_sf"/>
</dbReference>
<proteinExistence type="inferred from homology"/>
<feature type="binding site" evidence="8">
    <location>
        <position position="122"/>
    </location>
    <ligand>
        <name>Mg(2+)</name>
        <dbReference type="ChEBI" id="CHEBI:18420"/>
    </ligand>
</feature>
<dbReference type="PANTHER" id="PTHR33653:SF1">
    <property type="entry name" value="RIBONUCLEASE VAPC2"/>
    <property type="match status" value="1"/>
</dbReference>
<comment type="similarity">
    <text evidence="7 8">Belongs to the PINc/VapC protein family.</text>
</comment>
<dbReference type="Gene3D" id="3.40.50.1010">
    <property type="entry name" value="5'-nuclease"/>
    <property type="match status" value="1"/>
</dbReference>
<evidence type="ECO:0000256" key="7">
    <source>
        <dbReference type="ARBA" id="ARBA00038093"/>
    </source>
</evidence>
<dbReference type="Proteomes" id="UP001404845">
    <property type="component" value="Unassembled WGS sequence"/>
</dbReference>
<accession>A0ABU9ZFT0</accession>
<keyword evidence="4 8" id="KW-0479">Metal-binding</keyword>
<evidence type="ECO:0000256" key="1">
    <source>
        <dbReference type="ARBA" id="ARBA00001946"/>
    </source>
</evidence>
<dbReference type="InterPro" id="IPR002716">
    <property type="entry name" value="PIN_dom"/>
</dbReference>
<evidence type="ECO:0000259" key="9">
    <source>
        <dbReference type="Pfam" id="PF01850"/>
    </source>
</evidence>
<comment type="function">
    <text evidence="8">Toxic component of a toxin-antitoxin (TA) system. An RNase.</text>
</comment>
<dbReference type="EMBL" id="JAQYXL010000001">
    <property type="protein sequence ID" value="MEN3230219.1"/>
    <property type="molecule type" value="Genomic_DNA"/>
</dbReference>
<feature type="binding site" evidence="8">
    <location>
        <position position="12"/>
    </location>
    <ligand>
        <name>Mg(2+)</name>
        <dbReference type="ChEBI" id="CHEBI:18420"/>
    </ligand>
</feature>
<evidence type="ECO:0000256" key="5">
    <source>
        <dbReference type="ARBA" id="ARBA00022801"/>
    </source>
</evidence>
<keyword evidence="6 8" id="KW-0460">Magnesium</keyword>
<keyword evidence="5 8" id="KW-0378">Hydrolase</keyword>
<gene>
    <name evidence="8" type="primary">vapC</name>
    <name evidence="10" type="ORF">PUR21_21685</name>
</gene>
<evidence type="ECO:0000256" key="6">
    <source>
        <dbReference type="ARBA" id="ARBA00022842"/>
    </source>
</evidence>
<name>A0ABU9ZFT0_9HYPH</name>